<dbReference type="InterPro" id="IPR046335">
    <property type="entry name" value="LacI/GalR-like_sensor"/>
</dbReference>
<evidence type="ECO:0000256" key="3">
    <source>
        <dbReference type="ARBA" id="ARBA00023163"/>
    </source>
</evidence>
<keyword evidence="2" id="KW-0238">DNA-binding</keyword>
<evidence type="ECO:0000256" key="2">
    <source>
        <dbReference type="ARBA" id="ARBA00023125"/>
    </source>
</evidence>
<comment type="caution">
    <text evidence="5">The sequence shown here is derived from an EMBL/GenBank/DDBJ whole genome shotgun (WGS) entry which is preliminary data.</text>
</comment>
<evidence type="ECO:0000259" key="4">
    <source>
        <dbReference type="PROSITE" id="PS50109"/>
    </source>
</evidence>
<feature type="domain" description="Histidine kinase" evidence="4">
    <location>
        <begin position="574"/>
        <end position="770"/>
    </location>
</feature>
<accession>A0A372MKC3</accession>
<reference evidence="6" key="1">
    <citation type="submission" date="2018-08" db="EMBL/GenBank/DDBJ databases">
        <authorList>
            <person name="Grouzdev D.S."/>
            <person name="Krutkina M.S."/>
        </authorList>
    </citation>
    <scope>NUCLEOTIDE SEQUENCE [LARGE SCALE GENOMIC DNA]</scope>
    <source>
        <strain evidence="6">4-11</strain>
    </source>
</reference>
<dbReference type="InterPro" id="IPR036890">
    <property type="entry name" value="HATPase_C_sf"/>
</dbReference>
<dbReference type="Gene3D" id="1.20.5.1930">
    <property type="match status" value="1"/>
</dbReference>
<dbReference type="SUPFAM" id="SSF53822">
    <property type="entry name" value="Periplasmic binding protein-like I"/>
    <property type="match status" value="1"/>
</dbReference>
<dbReference type="GO" id="GO:0000976">
    <property type="term" value="F:transcription cis-regulatory region binding"/>
    <property type="evidence" value="ECO:0007669"/>
    <property type="project" value="TreeGrafter"/>
</dbReference>
<dbReference type="EMBL" id="QUWK01000002">
    <property type="protein sequence ID" value="RFU95883.1"/>
    <property type="molecule type" value="Genomic_DNA"/>
</dbReference>
<dbReference type="Gene3D" id="3.40.50.2300">
    <property type="match status" value="2"/>
</dbReference>
<dbReference type="PANTHER" id="PTHR30146:SF24">
    <property type="entry name" value="XYLOSE OPERON REGULATORY PROTEIN"/>
    <property type="match status" value="1"/>
</dbReference>
<protein>
    <submittedName>
        <fullName evidence="5">Histidine kinase</fullName>
    </submittedName>
</protein>
<dbReference type="SMART" id="SM00387">
    <property type="entry name" value="HATPase_c"/>
    <property type="match status" value="1"/>
</dbReference>
<sequence>MQDTPRCIGIFTAGLDDEYQSAIWHAIEREAEKRKMGTISFIGSRLGSPIASEASSNLAYHLASEQTIDGLIIIASSLASYFTTMDLNKFFAPWSSLPRVSIGMHMQGMSDITAEGEESMRALVDHLVSVHHRHRFAIITGPKTHEESVKRLHACRQALAENAIPIDEKLIRSGTFTDESGREVVQYFMESKCSFDALICLNDRMAFGAMQELSKWNVHVPDDVSLIGFDGIDPSRYSIPPLTTVVQPLHEMGVIAVDILDRIMAGGDEEHISLPCSPVIRESCGCNPHVHFTPGLHEMPNYATPAEHLAVEDLILLVQRGDYHQMIARLNRALDDTASESGSLHLWNEYLSVVEYKSRNQSTLSAKTLAMLMGAARALTGDKIGRFQAAKRVAAENSFETLRKVSAMLSGTFEIGELITNLKHGLQLFGIDRGYLVRFLNHSRKARLIMTVQQEVLPLSAFSMDFPAHQILPPSLGPQWRTHRWVLLPLVYLDEPLGYFLVPFGTVRPALYDVLQEQISSNLKGSLLLQQIREHEKNLEEQVALRTRDLSQEIKRRTELEQEVMDISTRTMERIGQELHDDLCQYLLGISLLASSAKQQLENNQALQKESLGKISEHLSEAIRKIKTISRGLMPMELEPHSFLERLEALVGDNLRLGSIDIDVNVDPGFAIQDRTRELNIFRIVQEALTNAIKHSQAKHIEISSSKKIDSQGATFLFLEVRDDGNGLPKQMQGDGLGLRIMQNRAAMADAKLTLESDDEGTTVQIEFKE</sequence>
<keyword evidence="3" id="KW-0804">Transcription</keyword>
<name>A0A372MKC3_9SPIR</name>
<dbReference type="GO" id="GO:0000155">
    <property type="term" value="F:phosphorelay sensor kinase activity"/>
    <property type="evidence" value="ECO:0007669"/>
    <property type="project" value="InterPro"/>
</dbReference>
<dbReference type="Pfam" id="PF02518">
    <property type="entry name" value="HATPase_c"/>
    <property type="match status" value="1"/>
</dbReference>
<gene>
    <name evidence="5" type="ORF">DYP60_02450</name>
</gene>
<dbReference type="Proteomes" id="UP000264002">
    <property type="component" value="Unassembled WGS sequence"/>
</dbReference>
<dbReference type="GO" id="GO:0003700">
    <property type="term" value="F:DNA-binding transcription factor activity"/>
    <property type="evidence" value="ECO:0007669"/>
    <property type="project" value="TreeGrafter"/>
</dbReference>
<proteinExistence type="predicted"/>
<dbReference type="AlphaFoldDB" id="A0A372MKC3"/>
<evidence type="ECO:0000256" key="1">
    <source>
        <dbReference type="ARBA" id="ARBA00023015"/>
    </source>
</evidence>
<dbReference type="PANTHER" id="PTHR30146">
    <property type="entry name" value="LACI-RELATED TRANSCRIPTIONAL REPRESSOR"/>
    <property type="match status" value="1"/>
</dbReference>
<reference evidence="5 6" key="2">
    <citation type="submission" date="2018-09" db="EMBL/GenBank/DDBJ databases">
        <title>Genome of Sphaerochaeta halotolerans strain 4-11.</title>
        <authorList>
            <person name="Nazina T.N."/>
            <person name="Sokolova D.S."/>
        </authorList>
    </citation>
    <scope>NUCLEOTIDE SEQUENCE [LARGE SCALE GENOMIC DNA]</scope>
    <source>
        <strain evidence="5 6">4-11</strain>
    </source>
</reference>
<evidence type="ECO:0000313" key="6">
    <source>
        <dbReference type="Proteomes" id="UP000264002"/>
    </source>
</evidence>
<dbReference type="InterPro" id="IPR028082">
    <property type="entry name" value="Peripla_BP_I"/>
</dbReference>
<dbReference type="SUPFAM" id="SSF55874">
    <property type="entry name" value="ATPase domain of HSP90 chaperone/DNA topoisomerase II/histidine kinase"/>
    <property type="match status" value="1"/>
</dbReference>
<dbReference type="Pfam" id="PF07730">
    <property type="entry name" value="HisKA_3"/>
    <property type="match status" value="1"/>
</dbReference>
<evidence type="ECO:0000313" key="5">
    <source>
        <dbReference type="EMBL" id="RFU95883.1"/>
    </source>
</evidence>
<dbReference type="InterPro" id="IPR003594">
    <property type="entry name" value="HATPase_dom"/>
</dbReference>
<dbReference type="CDD" id="cd16917">
    <property type="entry name" value="HATPase_UhpB-NarQ-NarX-like"/>
    <property type="match status" value="1"/>
</dbReference>
<dbReference type="GO" id="GO:0046983">
    <property type="term" value="F:protein dimerization activity"/>
    <property type="evidence" value="ECO:0007669"/>
    <property type="project" value="InterPro"/>
</dbReference>
<dbReference type="InterPro" id="IPR011712">
    <property type="entry name" value="Sig_transdc_His_kin_sub3_dim/P"/>
</dbReference>
<dbReference type="Gene3D" id="3.30.565.10">
    <property type="entry name" value="Histidine kinase-like ATPase, C-terminal domain"/>
    <property type="match status" value="1"/>
</dbReference>
<keyword evidence="5" id="KW-0418">Kinase</keyword>
<keyword evidence="5" id="KW-0808">Transferase</keyword>
<dbReference type="PROSITE" id="PS50109">
    <property type="entry name" value="HIS_KIN"/>
    <property type="match status" value="1"/>
</dbReference>
<dbReference type="Pfam" id="PF13377">
    <property type="entry name" value="Peripla_BP_3"/>
    <property type="match status" value="1"/>
</dbReference>
<dbReference type="CDD" id="cd06267">
    <property type="entry name" value="PBP1_LacI_sugar_binding-like"/>
    <property type="match status" value="1"/>
</dbReference>
<keyword evidence="6" id="KW-1185">Reference proteome</keyword>
<dbReference type="InterPro" id="IPR005467">
    <property type="entry name" value="His_kinase_dom"/>
</dbReference>
<organism evidence="5 6">
    <name type="scientific">Sphaerochaeta halotolerans</name>
    <dbReference type="NCBI Taxonomy" id="2293840"/>
    <lineage>
        <taxon>Bacteria</taxon>
        <taxon>Pseudomonadati</taxon>
        <taxon>Spirochaetota</taxon>
        <taxon>Spirochaetia</taxon>
        <taxon>Spirochaetales</taxon>
        <taxon>Sphaerochaetaceae</taxon>
        <taxon>Sphaerochaeta</taxon>
    </lineage>
</organism>
<dbReference type="GO" id="GO:0016020">
    <property type="term" value="C:membrane"/>
    <property type="evidence" value="ECO:0007669"/>
    <property type="project" value="InterPro"/>
</dbReference>
<dbReference type="RefSeq" id="WP_117329282.1">
    <property type="nucleotide sequence ID" value="NZ_QUWK01000002.1"/>
</dbReference>
<keyword evidence="1" id="KW-0805">Transcription regulation</keyword>